<comment type="caution">
    <text evidence="3">The sequence shown here is derived from an EMBL/GenBank/DDBJ whole genome shotgun (WGS) entry which is preliminary data.</text>
</comment>
<keyword evidence="4" id="KW-1185">Reference proteome</keyword>
<dbReference type="Proteomes" id="UP000314294">
    <property type="component" value="Unassembled WGS sequence"/>
</dbReference>
<proteinExistence type="predicted"/>
<keyword evidence="2" id="KW-1133">Transmembrane helix</keyword>
<feature type="region of interest" description="Disordered" evidence="1">
    <location>
        <begin position="1"/>
        <end position="42"/>
    </location>
</feature>
<feature type="compositionally biased region" description="Basic and acidic residues" evidence="1">
    <location>
        <begin position="20"/>
        <end position="32"/>
    </location>
</feature>
<accession>A0A4Z2I4J2</accession>
<feature type="transmembrane region" description="Helical" evidence="2">
    <location>
        <begin position="159"/>
        <end position="179"/>
    </location>
</feature>
<protein>
    <submittedName>
        <fullName evidence="3">Uncharacterized protein</fullName>
    </submittedName>
</protein>
<evidence type="ECO:0000313" key="3">
    <source>
        <dbReference type="EMBL" id="TNN72365.1"/>
    </source>
</evidence>
<feature type="transmembrane region" description="Helical" evidence="2">
    <location>
        <begin position="118"/>
        <end position="139"/>
    </location>
</feature>
<evidence type="ECO:0000256" key="2">
    <source>
        <dbReference type="SAM" id="Phobius"/>
    </source>
</evidence>
<reference evidence="3 4" key="1">
    <citation type="submission" date="2019-03" db="EMBL/GenBank/DDBJ databases">
        <title>First draft genome of Liparis tanakae, snailfish: a comprehensive survey of snailfish specific genes.</title>
        <authorList>
            <person name="Kim W."/>
            <person name="Song I."/>
            <person name="Jeong J.-H."/>
            <person name="Kim D."/>
            <person name="Kim S."/>
            <person name="Ryu S."/>
            <person name="Song J.Y."/>
            <person name="Lee S.K."/>
        </authorList>
    </citation>
    <scope>NUCLEOTIDE SEQUENCE [LARGE SCALE GENOMIC DNA]</scope>
    <source>
        <tissue evidence="3">Muscle</tissue>
    </source>
</reference>
<name>A0A4Z2I4J2_9TELE</name>
<feature type="compositionally biased region" description="Polar residues" evidence="1">
    <location>
        <begin position="1"/>
        <end position="11"/>
    </location>
</feature>
<evidence type="ECO:0000313" key="4">
    <source>
        <dbReference type="Proteomes" id="UP000314294"/>
    </source>
</evidence>
<sequence>MGPRQTTSEGASQRGRKTKAPADRNGGREKGSGRARNSRRPNYISILDDASDLIRPLEKEYDTQFKSRLAKESQHVTVLEAIAASTTKCRHTRIPAASPVEPHLIGQANDEVRDTGTILLPPLSSFVLIILVFSFPPNAPLSNTWQTPWSQSCKDPCDHQVLVLAKILLLNHYFTFFVYTRYVSKGPL</sequence>
<dbReference type="EMBL" id="SRLO01000138">
    <property type="protein sequence ID" value="TNN72365.1"/>
    <property type="molecule type" value="Genomic_DNA"/>
</dbReference>
<gene>
    <name evidence="3" type="ORF">EYF80_017404</name>
</gene>
<keyword evidence="2" id="KW-0812">Transmembrane</keyword>
<keyword evidence="2" id="KW-0472">Membrane</keyword>
<dbReference type="AlphaFoldDB" id="A0A4Z2I4J2"/>
<organism evidence="3 4">
    <name type="scientific">Liparis tanakae</name>
    <name type="common">Tanaka's snailfish</name>
    <dbReference type="NCBI Taxonomy" id="230148"/>
    <lineage>
        <taxon>Eukaryota</taxon>
        <taxon>Metazoa</taxon>
        <taxon>Chordata</taxon>
        <taxon>Craniata</taxon>
        <taxon>Vertebrata</taxon>
        <taxon>Euteleostomi</taxon>
        <taxon>Actinopterygii</taxon>
        <taxon>Neopterygii</taxon>
        <taxon>Teleostei</taxon>
        <taxon>Neoteleostei</taxon>
        <taxon>Acanthomorphata</taxon>
        <taxon>Eupercaria</taxon>
        <taxon>Perciformes</taxon>
        <taxon>Cottioidei</taxon>
        <taxon>Cottales</taxon>
        <taxon>Liparidae</taxon>
        <taxon>Liparis</taxon>
    </lineage>
</organism>
<evidence type="ECO:0000256" key="1">
    <source>
        <dbReference type="SAM" id="MobiDB-lite"/>
    </source>
</evidence>